<feature type="signal peptide" evidence="1">
    <location>
        <begin position="1"/>
        <end position="27"/>
    </location>
</feature>
<comment type="caution">
    <text evidence="2">The sequence shown here is derived from an EMBL/GenBank/DDBJ whole genome shotgun (WGS) entry which is preliminary data.</text>
</comment>
<evidence type="ECO:0008006" key="4">
    <source>
        <dbReference type="Google" id="ProtNLM"/>
    </source>
</evidence>
<keyword evidence="1" id="KW-0732">Signal</keyword>
<organism evidence="2 3">
    <name type="scientific">Planomonospora sphaerica</name>
    <dbReference type="NCBI Taxonomy" id="161355"/>
    <lineage>
        <taxon>Bacteria</taxon>
        <taxon>Bacillati</taxon>
        <taxon>Actinomycetota</taxon>
        <taxon>Actinomycetes</taxon>
        <taxon>Streptosporangiales</taxon>
        <taxon>Streptosporangiaceae</taxon>
        <taxon>Planomonospora</taxon>
    </lineage>
</organism>
<keyword evidence="3" id="KW-1185">Reference proteome</keyword>
<reference evidence="2 3" key="1">
    <citation type="journal article" date="2016" name="Genome Announc.">
        <title>Draft Genome Sequence of Planomonospora sphaerica JCM9374, a Rare Actinomycete.</title>
        <authorList>
            <person name="Dohra H."/>
            <person name="Suzuki T."/>
            <person name="Inoue Y."/>
            <person name="Kodani S."/>
        </authorList>
    </citation>
    <scope>NUCLEOTIDE SEQUENCE [LARGE SCALE GENOMIC DNA]</scope>
    <source>
        <strain evidence="2 3">JCM 9374</strain>
    </source>
</reference>
<reference evidence="3" key="2">
    <citation type="submission" date="2016-04" db="EMBL/GenBank/DDBJ databases">
        <title>Planomonospora sphaerica JCM9374 whole genome shotgun sequence.</title>
        <authorList>
            <person name="Suzuki T."/>
            <person name="Dohra H."/>
            <person name="Kodani S."/>
        </authorList>
    </citation>
    <scope>NUCLEOTIDE SEQUENCE [LARGE SCALE GENOMIC DNA]</scope>
    <source>
        <strain evidence="3">JCM 9374</strain>
    </source>
</reference>
<proteinExistence type="predicted"/>
<evidence type="ECO:0000313" key="2">
    <source>
        <dbReference type="EMBL" id="GAT67760.1"/>
    </source>
</evidence>
<dbReference type="Proteomes" id="UP000077701">
    <property type="component" value="Unassembled WGS sequence"/>
</dbReference>
<accession>A0A171D7I1</accession>
<dbReference type="AlphaFoldDB" id="A0A171D7I1"/>
<dbReference type="OrthoDB" id="10001470at2"/>
<dbReference type="STRING" id="161355.PS9374_03418"/>
<dbReference type="RefSeq" id="WP_068897841.1">
    <property type="nucleotide sequence ID" value="NZ_BDCX01000008.1"/>
</dbReference>
<feature type="chain" id="PRO_5038331645" description="DUF5666 domain-containing protein" evidence="1">
    <location>
        <begin position="28"/>
        <end position="292"/>
    </location>
</feature>
<sequence length="292" mass="28902">MRKHHLLAFSVAAGLTLSGLAVQPALAVAAPAVVTASKGRPAPVKSVTFRTDGVVASVDADAAILKVTVPAAGGTASQATLTVAATAAVTVDGVAATLAEVPVGSRIKVTGSGISGTRTATKLVVTTTWSFRQDGVVASVDADAATVTVTAANGAESVIPVAEDATVVIDGVVATLAEVPAGARVKVTGIVTNSVGSATALAVTTTWNFRQDGVVASVDADAATVTVTHLVRGRLAQTTIPVADGAVITLNRTASTLAALPVGAQVQVSGTVTNGVESAKKITATKTVKRRR</sequence>
<name>A0A171D7I1_9ACTN</name>
<evidence type="ECO:0000256" key="1">
    <source>
        <dbReference type="SAM" id="SignalP"/>
    </source>
</evidence>
<dbReference type="EMBL" id="BDCX01000008">
    <property type="protein sequence ID" value="GAT67760.1"/>
    <property type="molecule type" value="Genomic_DNA"/>
</dbReference>
<evidence type="ECO:0000313" key="3">
    <source>
        <dbReference type="Proteomes" id="UP000077701"/>
    </source>
</evidence>
<gene>
    <name evidence="2" type="ORF">PS9374_03418</name>
</gene>
<protein>
    <recommendedName>
        <fullName evidence="4">DUF5666 domain-containing protein</fullName>
    </recommendedName>
</protein>